<keyword evidence="2" id="KW-1185">Reference proteome</keyword>
<organism evidence="1 2">
    <name type="scientific">Caenorhabditis japonica</name>
    <dbReference type="NCBI Taxonomy" id="281687"/>
    <lineage>
        <taxon>Eukaryota</taxon>
        <taxon>Metazoa</taxon>
        <taxon>Ecdysozoa</taxon>
        <taxon>Nematoda</taxon>
        <taxon>Chromadorea</taxon>
        <taxon>Rhabditida</taxon>
        <taxon>Rhabditina</taxon>
        <taxon>Rhabditomorpha</taxon>
        <taxon>Rhabditoidea</taxon>
        <taxon>Rhabditidae</taxon>
        <taxon>Peloderinae</taxon>
        <taxon>Caenorhabditis</taxon>
    </lineage>
</organism>
<evidence type="ECO:0000313" key="2">
    <source>
        <dbReference type="Proteomes" id="UP000005237"/>
    </source>
</evidence>
<sequence length="75" mass="8515">MLSKQHKEKCENKEEISNFCSALFPNVLAASVPVLVNPFVGRGEWRKKDAQVRIYVCTDLGNGRVLKCQHLHVFS</sequence>
<protein>
    <submittedName>
        <fullName evidence="1">Uncharacterized protein</fullName>
    </submittedName>
</protein>
<dbReference type="AlphaFoldDB" id="A0A8R1EJV6"/>
<evidence type="ECO:0000313" key="1">
    <source>
        <dbReference type="EnsemblMetazoa" id="CJA38489.1"/>
    </source>
</evidence>
<name>A0A8R1EJV6_CAEJA</name>
<accession>A0A8R1EJV6</accession>
<dbReference type="EnsemblMetazoa" id="CJA38489.1">
    <property type="protein sequence ID" value="CJA38489.1"/>
    <property type="gene ID" value="WBGene00214336"/>
</dbReference>
<proteinExistence type="predicted"/>
<dbReference type="Proteomes" id="UP000005237">
    <property type="component" value="Unassembled WGS sequence"/>
</dbReference>
<reference evidence="1" key="2">
    <citation type="submission" date="2022-06" db="UniProtKB">
        <authorList>
            <consortium name="EnsemblMetazoa"/>
        </authorList>
    </citation>
    <scope>IDENTIFICATION</scope>
    <source>
        <strain evidence="1">DF5081</strain>
    </source>
</reference>
<reference evidence="2" key="1">
    <citation type="submission" date="2010-08" db="EMBL/GenBank/DDBJ databases">
        <authorList>
            <consortium name="Caenorhabditis japonica Sequencing Consortium"/>
            <person name="Wilson R.K."/>
        </authorList>
    </citation>
    <scope>NUCLEOTIDE SEQUENCE [LARGE SCALE GENOMIC DNA]</scope>
    <source>
        <strain evidence="2">DF5081</strain>
    </source>
</reference>